<evidence type="ECO:0000256" key="5">
    <source>
        <dbReference type="ARBA" id="ARBA00022989"/>
    </source>
</evidence>
<feature type="transmembrane region" description="Helical" evidence="7">
    <location>
        <begin position="12"/>
        <end position="40"/>
    </location>
</feature>
<feature type="transmembrane region" description="Helical" evidence="7">
    <location>
        <begin position="283"/>
        <end position="302"/>
    </location>
</feature>
<proteinExistence type="inferred from homology"/>
<name>A0A849I139_9HYPH</name>
<dbReference type="Proteomes" id="UP000564885">
    <property type="component" value="Unassembled WGS sequence"/>
</dbReference>
<comment type="caution">
    <text evidence="9">The sequence shown here is derived from an EMBL/GenBank/DDBJ whole genome shotgun (WGS) entry which is preliminary data.</text>
</comment>
<dbReference type="RefSeq" id="WP_171218927.1">
    <property type="nucleotide sequence ID" value="NZ_JABEPP010000003.1"/>
</dbReference>
<feature type="transmembrane region" description="Helical" evidence="7">
    <location>
        <begin position="403"/>
        <end position="427"/>
    </location>
</feature>
<evidence type="ECO:0000256" key="2">
    <source>
        <dbReference type="ARBA" id="ARBA00022475"/>
    </source>
</evidence>
<feature type="transmembrane region" description="Helical" evidence="7">
    <location>
        <begin position="248"/>
        <end position="271"/>
    </location>
</feature>
<evidence type="ECO:0000256" key="7">
    <source>
        <dbReference type="RuleBase" id="RU369079"/>
    </source>
</evidence>
<keyword evidence="5 7" id="KW-1133">Transmembrane helix</keyword>
<evidence type="ECO:0000313" key="10">
    <source>
        <dbReference type="Proteomes" id="UP000564885"/>
    </source>
</evidence>
<keyword evidence="2" id="KW-1003">Cell membrane</keyword>
<evidence type="ECO:0000256" key="1">
    <source>
        <dbReference type="ARBA" id="ARBA00004429"/>
    </source>
</evidence>
<sequence length="435" mass="46441">MDPLLYSPILALALLLLLASGLWVAVSLIGVALLGMLLFADAPIELVMPSSIWGAVSSWTLTALPLFVWMGEILFRTKLADDLFNGLAPWTTRLPGRLMHVNVIGCGIFAAVSGSSAATAATVGQMSLPELRRRGYHEATSIGSLAASGTLGLLIPPSIIMIVYGVSANVSIARLFLAGVLPGLLMMALFMGYIMIWALLNRDKMPPPEPDLPMRERLKRLRLLLPTVLLIMAVIGSIYTGIATATEAATLGVVGSLLVALFSGSLSWENFKESLYGATRTSCMIGFIIAAAAFLSVVMGYAGIPRALASWIGTLGLSPYGLIFSLTILFLILGCFLDGISMVVLTTAVIMPMVEAAGIDLIWFGIFIVLVVEIAQITPPVGFNLFVVQGLTGYDILRVARAVLPFFFVLCLGILLITIFPGIVTWLPRTMFSAT</sequence>
<feature type="transmembrane region" description="Helical" evidence="7">
    <location>
        <begin position="172"/>
        <end position="200"/>
    </location>
</feature>
<evidence type="ECO:0000313" key="9">
    <source>
        <dbReference type="EMBL" id="NNM73486.1"/>
    </source>
</evidence>
<gene>
    <name evidence="9" type="ORF">HJG44_13945</name>
</gene>
<comment type="subcellular location">
    <subcellularLocation>
        <location evidence="1 7">Cell inner membrane</location>
        <topology evidence="1 7">Multi-pass membrane protein</topology>
    </subcellularLocation>
</comment>
<keyword evidence="3 7" id="KW-0997">Cell inner membrane</keyword>
<evidence type="ECO:0000259" key="8">
    <source>
        <dbReference type="Pfam" id="PF06808"/>
    </source>
</evidence>
<dbReference type="GO" id="GO:0005886">
    <property type="term" value="C:plasma membrane"/>
    <property type="evidence" value="ECO:0007669"/>
    <property type="project" value="UniProtKB-SubCell"/>
</dbReference>
<feature type="transmembrane region" description="Helical" evidence="7">
    <location>
        <begin position="52"/>
        <end position="70"/>
    </location>
</feature>
<keyword evidence="6 7" id="KW-0472">Membrane</keyword>
<protein>
    <recommendedName>
        <fullName evidence="7">TRAP transporter large permease protein</fullName>
    </recommendedName>
</protein>
<organism evidence="9 10">
    <name type="scientific">Enterovirga aerilata</name>
    <dbReference type="NCBI Taxonomy" id="2730920"/>
    <lineage>
        <taxon>Bacteria</taxon>
        <taxon>Pseudomonadati</taxon>
        <taxon>Pseudomonadota</taxon>
        <taxon>Alphaproteobacteria</taxon>
        <taxon>Hyphomicrobiales</taxon>
        <taxon>Methylobacteriaceae</taxon>
        <taxon>Enterovirga</taxon>
    </lineage>
</organism>
<dbReference type="GO" id="GO:0022857">
    <property type="term" value="F:transmembrane transporter activity"/>
    <property type="evidence" value="ECO:0007669"/>
    <property type="project" value="UniProtKB-UniRule"/>
</dbReference>
<keyword evidence="4 7" id="KW-0812">Transmembrane</keyword>
<feature type="domain" description="TRAP C4-dicarboxylate transport system permease DctM subunit" evidence="8">
    <location>
        <begin position="13"/>
        <end position="423"/>
    </location>
</feature>
<accession>A0A849I139</accession>
<dbReference type="NCBIfam" id="TIGR00786">
    <property type="entry name" value="dctM"/>
    <property type="match status" value="1"/>
</dbReference>
<evidence type="ECO:0000256" key="4">
    <source>
        <dbReference type="ARBA" id="ARBA00022692"/>
    </source>
</evidence>
<keyword evidence="10" id="KW-1185">Reference proteome</keyword>
<evidence type="ECO:0000256" key="6">
    <source>
        <dbReference type="ARBA" id="ARBA00023136"/>
    </source>
</evidence>
<comment type="function">
    <text evidence="7">Part of the tripartite ATP-independent periplasmic (TRAP) transport system.</text>
</comment>
<reference evidence="9 10" key="1">
    <citation type="submission" date="2020-04" db="EMBL/GenBank/DDBJ databases">
        <title>Enterovirga sp. isolate from soil.</title>
        <authorList>
            <person name="Chea S."/>
            <person name="Kim D.-U."/>
        </authorList>
    </citation>
    <scope>NUCLEOTIDE SEQUENCE [LARGE SCALE GENOMIC DNA]</scope>
    <source>
        <strain evidence="9 10">DB1703</strain>
    </source>
</reference>
<feature type="transmembrane region" description="Helical" evidence="7">
    <location>
        <begin position="145"/>
        <end position="166"/>
    </location>
</feature>
<comment type="similarity">
    <text evidence="7">Belongs to the TRAP transporter large permease family.</text>
</comment>
<dbReference type="PANTHER" id="PTHR33362">
    <property type="entry name" value="SIALIC ACID TRAP TRANSPORTER PERMEASE PROTEIN SIAT-RELATED"/>
    <property type="match status" value="1"/>
</dbReference>
<dbReference type="InterPro" id="IPR004681">
    <property type="entry name" value="TRAP_DctM"/>
</dbReference>
<dbReference type="PIRSF" id="PIRSF006066">
    <property type="entry name" value="HI0050"/>
    <property type="match status" value="1"/>
</dbReference>
<feature type="transmembrane region" description="Helical" evidence="7">
    <location>
        <begin position="221"/>
        <end position="242"/>
    </location>
</feature>
<comment type="subunit">
    <text evidence="7">The complex comprises the extracytoplasmic solute receptor protein and the two transmembrane proteins.</text>
</comment>
<evidence type="ECO:0000256" key="3">
    <source>
        <dbReference type="ARBA" id="ARBA00022519"/>
    </source>
</evidence>
<feature type="transmembrane region" description="Helical" evidence="7">
    <location>
        <begin position="322"/>
        <end position="349"/>
    </location>
</feature>
<feature type="transmembrane region" description="Helical" evidence="7">
    <location>
        <begin position="99"/>
        <end position="124"/>
    </location>
</feature>
<dbReference type="InterPro" id="IPR010656">
    <property type="entry name" value="DctM"/>
</dbReference>
<dbReference type="Pfam" id="PF06808">
    <property type="entry name" value="DctM"/>
    <property type="match status" value="1"/>
</dbReference>
<dbReference type="EMBL" id="JABEPP010000003">
    <property type="protein sequence ID" value="NNM73486.1"/>
    <property type="molecule type" value="Genomic_DNA"/>
</dbReference>
<keyword evidence="7" id="KW-0813">Transport</keyword>
<dbReference type="PANTHER" id="PTHR33362:SF5">
    <property type="entry name" value="C4-DICARBOXYLATE TRAP TRANSPORTER LARGE PERMEASE PROTEIN DCTM"/>
    <property type="match status" value="1"/>
</dbReference>
<dbReference type="AlphaFoldDB" id="A0A849I139"/>
<feature type="transmembrane region" description="Helical" evidence="7">
    <location>
        <begin position="361"/>
        <end position="383"/>
    </location>
</feature>